<evidence type="ECO:0000313" key="1">
    <source>
        <dbReference type="EMBL" id="CAG9334244.1"/>
    </source>
</evidence>
<dbReference type="EMBL" id="CAJZBQ010000058">
    <property type="protein sequence ID" value="CAG9334244.1"/>
    <property type="molecule type" value="Genomic_DNA"/>
</dbReference>
<dbReference type="AlphaFoldDB" id="A0AAU9K9A7"/>
<comment type="caution">
    <text evidence="1">The sequence shown here is derived from an EMBL/GenBank/DDBJ whole genome shotgun (WGS) entry which is preliminary data.</text>
</comment>
<name>A0AAU9K9A7_9CILI</name>
<organism evidence="1 2">
    <name type="scientific">Blepharisma stoltei</name>
    <dbReference type="NCBI Taxonomy" id="1481888"/>
    <lineage>
        <taxon>Eukaryota</taxon>
        <taxon>Sar</taxon>
        <taxon>Alveolata</taxon>
        <taxon>Ciliophora</taxon>
        <taxon>Postciliodesmatophora</taxon>
        <taxon>Heterotrichea</taxon>
        <taxon>Heterotrichida</taxon>
        <taxon>Blepharismidae</taxon>
        <taxon>Blepharisma</taxon>
    </lineage>
</organism>
<keyword evidence="2" id="KW-1185">Reference proteome</keyword>
<dbReference type="Proteomes" id="UP001162131">
    <property type="component" value="Unassembled WGS sequence"/>
</dbReference>
<proteinExistence type="predicted"/>
<protein>
    <submittedName>
        <fullName evidence="1">Uncharacterized protein</fullName>
    </submittedName>
</protein>
<evidence type="ECO:0000313" key="2">
    <source>
        <dbReference type="Proteomes" id="UP001162131"/>
    </source>
</evidence>
<gene>
    <name evidence="1" type="ORF">BSTOLATCC_MIC60864</name>
</gene>
<sequence length="131" mass="15545">MPKIADFRNMEFLSCVSFFDKMLITGSNKNTIFIYDKEVNSCSELPLFIRFGYKILASYQFKIYIILFCGIVYENLGDLKLWNIIYLNFSSLNYQNIITYTYKCNSLIIADYHNLYSFDLDKIKLEKINKN</sequence>
<reference evidence="1" key="1">
    <citation type="submission" date="2021-09" db="EMBL/GenBank/DDBJ databases">
        <authorList>
            <consortium name="AG Swart"/>
            <person name="Singh M."/>
            <person name="Singh A."/>
            <person name="Seah K."/>
            <person name="Emmerich C."/>
        </authorList>
    </citation>
    <scope>NUCLEOTIDE SEQUENCE</scope>
    <source>
        <strain evidence="1">ATCC30299</strain>
    </source>
</reference>
<accession>A0AAU9K9A7</accession>